<dbReference type="InterPro" id="IPR001610">
    <property type="entry name" value="PAC"/>
</dbReference>
<dbReference type="InterPro" id="IPR035965">
    <property type="entry name" value="PAS-like_dom_sf"/>
</dbReference>
<reference evidence="12" key="1">
    <citation type="submission" date="2021-08" db="EMBL/GenBank/DDBJ databases">
        <title>Complete genome sequence of Pseudomonas phytophila.</title>
        <authorList>
            <person name="Weir B.S."/>
            <person name="Templeton M.D."/>
            <person name="Arshed S."/>
            <person name="Andersen M.T."/>
            <person name="Jayaraman J."/>
        </authorList>
    </citation>
    <scope>NUCLEOTIDE SEQUENCE</scope>
    <source>
        <strain evidence="12">ICMP 23753</strain>
    </source>
</reference>
<sequence length="803" mass="88705">MPTSQIRPRILGFINEQASAWVVAAFAFLVGAALTAVLAFANSEFYERQLRQRFDLLANERFSRIQERLDGQVYRLDSLRRFFMFSTAVTRAEFNGFADPLLIGTEAYSWAPKVTNAQRRQFERQTVAEGFPGFSIREVTQEGVLEPAKSRSDYFPVLFTRSRSTEPLPLGFDIGSESVRRSAVDLAGKLGAMVATPRMSLVGLEPGNSSGVLLLAPVMSSSASPVGEAADVSGYVMALISLSKLMTEGLPSQDNLTLTMSDLASPAEPQLLYQSSIPAASGEIRVSTLLGLANRDYLLEIRPTAAFMTSNQSLVGSVILMGGLLSLLLSALLYNLISQRQRALRLVDERTSELRLRERQLRGAHGQLSSVLNAATDVAIIATDLNGVISTFNVGAQKMLGYQEEEVLGQLQLKDLQMPAELEAHAQHLSQAYGYRVTASQAIFVEADDDAPHKSHEWTFIRHDGSSLVVNMLLTAVRNEHEQWVGYLAVCIDVTERKLVYEALAARDMLLKKISAHVPGGIFQFQIDASGESRFNYINDGMCELHGMTREQMLLDFKSVFARVDPLDVRRVKDSMHASAQHMTPWQDEYRLNVPGHGLRWVHSHAMPEAQAGGGVVWHGFLSEITDMKRVEEELRAMSVTDVLTGAYNRRYFQERLSAELARVNRHGGALSLIMLDIDHFKRVNDQHGHAVGDTVLQVICQRITTRLRRSDVFCRLGGEEFMVLCPGSTAFAAHELAIQLWNVLRSQPVDGVGLVTASFGVASWREGEDADALLLRADSGVYAAKQAGRDRVEGEKQGEASV</sequence>
<comment type="subcellular location">
    <subcellularLocation>
        <location evidence="1">Membrane</location>
    </subcellularLocation>
</comment>
<dbReference type="InterPro" id="IPR000014">
    <property type="entry name" value="PAS"/>
</dbReference>
<evidence type="ECO:0000259" key="8">
    <source>
        <dbReference type="PROSITE" id="PS50112"/>
    </source>
</evidence>
<evidence type="ECO:0000256" key="7">
    <source>
        <dbReference type="SAM" id="Phobius"/>
    </source>
</evidence>
<feature type="domain" description="PAS" evidence="8">
    <location>
        <begin position="364"/>
        <end position="436"/>
    </location>
</feature>
<dbReference type="InterPro" id="IPR050469">
    <property type="entry name" value="Diguanylate_Cyclase"/>
</dbReference>
<dbReference type="SMART" id="SM00086">
    <property type="entry name" value="PAC"/>
    <property type="match status" value="2"/>
</dbReference>
<keyword evidence="4 7" id="KW-1133">Transmembrane helix</keyword>
<dbReference type="Pfam" id="PF08447">
    <property type="entry name" value="PAS_3"/>
    <property type="match status" value="1"/>
</dbReference>
<feature type="domain" description="PAC" evidence="9">
    <location>
        <begin position="454"/>
        <end position="506"/>
    </location>
</feature>
<evidence type="ECO:0000259" key="10">
    <source>
        <dbReference type="PROSITE" id="PS50839"/>
    </source>
</evidence>
<dbReference type="Gene3D" id="3.30.450.20">
    <property type="entry name" value="PAS domain"/>
    <property type="match status" value="2"/>
</dbReference>
<organism evidence="12 13">
    <name type="scientific">Pseudomonas phytophila</name>
    <dbReference type="NCBI Taxonomy" id="2867264"/>
    <lineage>
        <taxon>Bacteria</taxon>
        <taxon>Pseudomonadati</taxon>
        <taxon>Pseudomonadota</taxon>
        <taxon>Gammaproteobacteria</taxon>
        <taxon>Pseudomonadales</taxon>
        <taxon>Pseudomonadaceae</taxon>
        <taxon>Pseudomonas</taxon>
    </lineage>
</organism>
<dbReference type="PROSITE" id="PS50887">
    <property type="entry name" value="GGDEF"/>
    <property type="match status" value="1"/>
</dbReference>
<keyword evidence="13" id="KW-1185">Reference proteome</keyword>
<evidence type="ECO:0000256" key="3">
    <source>
        <dbReference type="ARBA" id="ARBA00022692"/>
    </source>
</evidence>
<dbReference type="SUPFAM" id="SSF55785">
    <property type="entry name" value="PYP-like sensor domain (PAS domain)"/>
    <property type="match status" value="2"/>
</dbReference>
<evidence type="ECO:0000256" key="1">
    <source>
        <dbReference type="ARBA" id="ARBA00004370"/>
    </source>
</evidence>
<dbReference type="SMART" id="SM00091">
    <property type="entry name" value="PAS"/>
    <property type="match status" value="2"/>
</dbReference>
<evidence type="ECO:0000259" key="11">
    <source>
        <dbReference type="PROSITE" id="PS50887"/>
    </source>
</evidence>
<dbReference type="EC" id="2.7.7.65" evidence="2"/>
<dbReference type="NCBIfam" id="TIGR00254">
    <property type="entry name" value="GGDEF"/>
    <property type="match status" value="1"/>
</dbReference>
<dbReference type="SUPFAM" id="SSF55073">
    <property type="entry name" value="Nucleotide cyclase"/>
    <property type="match status" value="1"/>
</dbReference>
<feature type="transmembrane region" description="Helical" evidence="7">
    <location>
        <begin position="20"/>
        <end position="41"/>
    </location>
</feature>
<dbReference type="PANTHER" id="PTHR45138:SF9">
    <property type="entry name" value="DIGUANYLATE CYCLASE DGCM-RELATED"/>
    <property type="match status" value="1"/>
</dbReference>
<proteinExistence type="predicted"/>
<dbReference type="Gene3D" id="3.30.70.270">
    <property type="match status" value="1"/>
</dbReference>
<dbReference type="PROSITE" id="PS50113">
    <property type="entry name" value="PAC"/>
    <property type="match status" value="1"/>
</dbReference>
<dbReference type="PROSITE" id="PS50839">
    <property type="entry name" value="CHASE"/>
    <property type="match status" value="1"/>
</dbReference>
<evidence type="ECO:0000256" key="2">
    <source>
        <dbReference type="ARBA" id="ARBA00012528"/>
    </source>
</evidence>
<dbReference type="InterPro" id="IPR042240">
    <property type="entry name" value="CHASE_sf"/>
</dbReference>
<name>A0ABY6FKW2_9PSED</name>
<dbReference type="SMART" id="SM01079">
    <property type="entry name" value="CHASE"/>
    <property type="match status" value="1"/>
</dbReference>
<feature type="domain" description="CHASE" evidence="10">
    <location>
        <begin position="85"/>
        <end position="250"/>
    </location>
</feature>
<feature type="domain" description="GGDEF" evidence="11">
    <location>
        <begin position="669"/>
        <end position="798"/>
    </location>
</feature>
<keyword evidence="12" id="KW-0808">Transferase</keyword>
<dbReference type="InterPro" id="IPR043128">
    <property type="entry name" value="Rev_trsase/Diguanyl_cyclase"/>
</dbReference>
<evidence type="ECO:0000256" key="6">
    <source>
        <dbReference type="ARBA" id="ARBA00034247"/>
    </source>
</evidence>
<dbReference type="EMBL" id="CP081201">
    <property type="protein sequence ID" value="UXZ98606.1"/>
    <property type="molecule type" value="Genomic_DNA"/>
</dbReference>
<dbReference type="InterPro" id="IPR013655">
    <property type="entry name" value="PAS_fold_3"/>
</dbReference>
<comment type="catalytic activity">
    <reaction evidence="6">
        <text>2 GTP = 3',3'-c-di-GMP + 2 diphosphate</text>
        <dbReference type="Rhea" id="RHEA:24898"/>
        <dbReference type="ChEBI" id="CHEBI:33019"/>
        <dbReference type="ChEBI" id="CHEBI:37565"/>
        <dbReference type="ChEBI" id="CHEBI:58805"/>
        <dbReference type="EC" id="2.7.7.65"/>
    </reaction>
</comment>
<evidence type="ECO:0000313" key="12">
    <source>
        <dbReference type="EMBL" id="UXZ98606.1"/>
    </source>
</evidence>
<gene>
    <name evidence="12" type="ORF">K3169_12435</name>
</gene>
<accession>A0ABY6FKW2</accession>
<dbReference type="GO" id="GO:0052621">
    <property type="term" value="F:diguanylate cyclase activity"/>
    <property type="evidence" value="ECO:0007669"/>
    <property type="project" value="UniProtKB-EC"/>
</dbReference>
<dbReference type="CDD" id="cd01949">
    <property type="entry name" value="GGDEF"/>
    <property type="match status" value="1"/>
</dbReference>
<dbReference type="InterPro" id="IPR000700">
    <property type="entry name" value="PAS-assoc_C"/>
</dbReference>
<evidence type="ECO:0000256" key="5">
    <source>
        <dbReference type="ARBA" id="ARBA00023136"/>
    </source>
</evidence>
<evidence type="ECO:0000313" key="13">
    <source>
        <dbReference type="Proteomes" id="UP001063228"/>
    </source>
</evidence>
<dbReference type="RefSeq" id="WP_263271794.1">
    <property type="nucleotide sequence ID" value="NZ_CP081201.1"/>
</dbReference>
<dbReference type="PANTHER" id="PTHR45138">
    <property type="entry name" value="REGULATORY COMPONENTS OF SENSORY TRANSDUCTION SYSTEM"/>
    <property type="match status" value="1"/>
</dbReference>
<dbReference type="Pfam" id="PF00989">
    <property type="entry name" value="PAS"/>
    <property type="match status" value="1"/>
</dbReference>
<evidence type="ECO:0000259" key="9">
    <source>
        <dbReference type="PROSITE" id="PS50113"/>
    </source>
</evidence>
<dbReference type="Proteomes" id="UP001063228">
    <property type="component" value="Chromosome"/>
</dbReference>
<dbReference type="Pfam" id="PF00990">
    <property type="entry name" value="GGDEF"/>
    <property type="match status" value="1"/>
</dbReference>
<protein>
    <recommendedName>
        <fullName evidence="2">diguanylate cyclase</fullName>
        <ecNumber evidence="2">2.7.7.65</ecNumber>
    </recommendedName>
</protein>
<feature type="transmembrane region" description="Helical" evidence="7">
    <location>
        <begin position="314"/>
        <end position="337"/>
    </location>
</feature>
<dbReference type="InterPro" id="IPR006189">
    <property type="entry name" value="CHASE_dom"/>
</dbReference>
<keyword evidence="5 7" id="KW-0472">Membrane</keyword>
<dbReference type="InterPro" id="IPR013767">
    <property type="entry name" value="PAS_fold"/>
</dbReference>
<dbReference type="InterPro" id="IPR029787">
    <property type="entry name" value="Nucleotide_cyclase"/>
</dbReference>
<keyword evidence="12" id="KW-0548">Nucleotidyltransferase</keyword>
<dbReference type="NCBIfam" id="TIGR00229">
    <property type="entry name" value="sensory_box"/>
    <property type="match status" value="1"/>
</dbReference>
<dbReference type="Gene3D" id="3.30.450.350">
    <property type="entry name" value="CHASE domain"/>
    <property type="match status" value="1"/>
</dbReference>
<dbReference type="Pfam" id="PF03924">
    <property type="entry name" value="CHASE"/>
    <property type="match status" value="1"/>
</dbReference>
<dbReference type="InterPro" id="IPR000160">
    <property type="entry name" value="GGDEF_dom"/>
</dbReference>
<feature type="domain" description="PAS" evidence="8">
    <location>
        <begin position="525"/>
        <end position="583"/>
    </location>
</feature>
<evidence type="ECO:0000256" key="4">
    <source>
        <dbReference type="ARBA" id="ARBA00022989"/>
    </source>
</evidence>
<dbReference type="SMART" id="SM00267">
    <property type="entry name" value="GGDEF"/>
    <property type="match status" value="1"/>
</dbReference>
<dbReference type="CDD" id="cd00130">
    <property type="entry name" value="PAS"/>
    <property type="match status" value="2"/>
</dbReference>
<keyword evidence="3 7" id="KW-0812">Transmembrane</keyword>
<dbReference type="PROSITE" id="PS50112">
    <property type="entry name" value="PAS"/>
    <property type="match status" value="2"/>
</dbReference>